<sequence>MIINEVTLQGFRCFGPTTTTVGLDGGLTVFIGDNGSGKTALMLALLRVLGPGRQSIVRQDFHVSPNEVDAPSKRTLSIELRLVFPELTEEGTDLTAVPEFFNQMTVDDDGAPVCRLRLEATWVNDGTDEGVIDQQHYVVLPPDPGSGEAEKLLRFGAEDRAHLRMVYVPAVRDGTSHMTDFLRGRLWRAMRWSDNLRETLKTTGAKLNDVFLAEPGVARVSARTAERWSGLYGGGTDSTPVLAPVDVRIGEFVRGVQMKFRPDESGGDRPLSELSDGQRSLFHISMTAAALDVESGITDLDETWDTDKLMRPVLTVVAVEEPENNLSPFYLSRIIRQLQDIAGRNGVQAIISSHSPSILARIDPSQVRHFRVDGGREAQVRNIELPADPDDAAKYVREAVRTYPELYFASFVILGEGSSEEVVIPRIAEAMGVEIDRSFLAVVPLGGRHVNHLWRLLTGLGIPHATLLDLDRGRDGGGWGRIRNACRQLLATGTTAKDLFGDDALGHDAQALVAGLGVDPADAESHLREWLDRLRRHGVYFCEPLDLDMAMLRALREHYTHLPSGRIGPQNRGDAAAAVLGSEGDASSYPDAEWAADFTWYRYLFLGRGKPNTHVHALARATDGQLATNAPEVLQSLVRHVAERVLPPAPKSAKAGTAESTGADAGA</sequence>
<name>A0ABV6M6C9_9ACTN</name>
<feature type="domain" description="ATPase AAA-type core" evidence="3">
    <location>
        <begin position="234"/>
        <end position="360"/>
    </location>
</feature>
<keyword evidence="5" id="KW-0255">Endonuclease</keyword>
<evidence type="ECO:0000259" key="2">
    <source>
        <dbReference type="Pfam" id="PF13175"/>
    </source>
</evidence>
<dbReference type="Gene3D" id="3.40.50.300">
    <property type="entry name" value="P-loop containing nucleotide triphosphate hydrolases"/>
    <property type="match status" value="2"/>
</dbReference>
<dbReference type="Pfam" id="PF20469">
    <property type="entry name" value="OLD-like_TOPRIM"/>
    <property type="match status" value="1"/>
</dbReference>
<accession>A0ABV6M6C9</accession>
<dbReference type="Proteomes" id="UP001589867">
    <property type="component" value="Unassembled WGS sequence"/>
</dbReference>
<dbReference type="RefSeq" id="WP_377253416.1">
    <property type="nucleotide sequence ID" value="NZ_JBHLUH010000042.1"/>
</dbReference>
<evidence type="ECO:0000259" key="4">
    <source>
        <dbReference type="Pfam" id="PF20469"/>
    </source>
</evidence>
<dbReference type="PANTHER" id="PTHR43581:SF2">
    <property type="entry name" value="EXCINUCLEASE ATPASE SUBUNIT"/>
    <property type="match status" value="1"/>
</dbReference>
<proteinExistence type="predicted"/>
<reference evidence="5 6" key="1">
    <citation type="submission" date="2024-09" db="EMBL/GenBank/DDBJ databases">
        <authorList>
            <person name="Sun Q."/>
            <person name="Mori K."/>
        </authorList>
    </citation>
    <scope>NUCLEOTIDE SEQUENCE [LARGE SCALE GENOMIC DNA]</scope>
    <source>
        <strain evidence="5 6">TBRC 3947</strain>
    </source>
</reference>
<organism evidence="5 6">
    <name type="scientific">Phytohabitans kaempferiae</name>
    <dbReference type="NCBI Taxonomy" id="1620943"/>
    <lineage>
        <taxon>Bacteria</taxon>
        <taxon>Bacillati</taxon>
        <taxon>Actinomycetota</taxon>
        <taxon>Actinomycetes</taxon>
        <taxon>Micromonosporales</taxon>
        <taxon>Micromonosporaceae</taxon>
    </lineage>
</organism>
<evidence type="ECO:0000313" key="5">
    <source>
        <dbReference type="EMBL" id="MFC0530255.1"/>
    </source>
</evidence>
<dbReference type="Pfam" id="PF13304">
    <property type="entry name" value="AAA_21"/>
    <property type="match status" value="1"/>
</dbReference>
<feature type="domain" description="OLD protein-like TOPRIM" evidence="4">
    <location>
        <begin position="408"/>
        <end position="471"/>
    </location>
</feature>
<keyword evidence="5" id="KW-0540">Nuclease</keyword>
<dbReference type="GO" id="GO:0004519">
    <property type="term" value="F:endonuclease activity"/>
    <property type="evidence" value="ECO:0007669"/>
    <property type="project" value="UniProtKB-KW"/>
</dbReference>
<feature type="region of interest" description="Disordered" evidence="1">
    <location>
        <begin position="648"/>
        <end position="667"/>
    </location>
</feature>
<dbReference type="InterPro" id="IPR051396">
    <property type="entry name" value="Bact_Antivir_Def_Nuclease"/>
</dbReference>
<keyword evidence="6" id="KW-1185">Reference proteome</keyword>
<evidence type="ECO:0000256" key="1">
    <source>
        <dbReference type="SAM" id="MobiDB-lite"/>
    </source>
</evidence>
<comment type="caution">
    <text evidence="5">The sequence shown here is derived from an EMBL/GenBank/DDBJ whole genome shotgun (WGS) entry which is preliminary data.</text>
</comment>
<dbReference type="InterPro" id="IPR003959">
    <property type="entry name" value="ATPase_AAA_core"/>
</dbReference>
<evidence type="ECO:0000259" key="3">
    <source>
        <dbReference type="Pfam" id="PF13304"/>
    </source>
</evidence>
<gene>
    <name evidence="5" type="ORF">ACFFIA_21560</name>
</gene>
<protein>
    <submittedName>
        <fullName evidence="5">ATP-dependent endonuclease</fullName>
    </submittedName>
</protein>
<keyword evidence="5" id="KW-0378">Hydrolase</keyword>
<dbReference type="InterPro" id="IPR041685">
    <property type="entry name" value="AAA_GajA/Old/RecF-like"/>
</dbReference>
<dbReference type="EMBL" id="JBHLUH010000042">
    <property type="protein sequence ID" value="MFC0530255.1"/>
    <property type="molecule type" value="Genomic_DNA"/>
</dbReference>
<dbReference type="CDD" id="cd01026">
    <property type="entry name" value="TOPRIM_OLD"/>
    <property type="match status" value="1"/>
</dbReference>
<dbReference type="InterPro" id="IPR027417">
    <property type="entry name" value="P-loop_NTPase"/>
</dbReference>
<feature type="domain" description="Endonuclease GajA/Old nuclease/RecF-like AAA" evidence="2">
    <location>
        <begin position="1"/>
        <end position="71"/>
    </location>
</feature>
<evidence type="ECO:0000313" key="6">
    <source>
        <dbReference type="Proteomes" id="UP001589867"/>
    </source>
</evidence>
<dbReference type="PANTHER" id="PTHR43581">
    <property type="entry name" value="ATP/GTP PHOSPHATASE"/>
    <property type="match status" value="1"/>
</dbReference>
<dbReference type="Pfam" id="PF13175">
    <property type="entry name" value="AAA_15"/>
    <property type="match status" value="1"/>
</dbReference>
<dbReference type="InterPro" id="IPR034139">
    <property type="entry name" value="TOPRIM_OLD"/>
</dbReference>
<dbReference type="SUPFAM" id="SSF52540">
    <property type="entry name" value="P-loop containing nucleoside triphosphate hydrolases"/>
    <property type="match status" value="1"/>
</dbReference>